<organism evidence="1 2">
    <name type="scientific">Perkinsus chesapeaki</name>
    <name type="common">Clam parasite</name>
    <name type="synonym">Perkinsus andrewsi</name>
    <dbReference type="NCBI Taxonomy" id="330153"/>
    <lineage>
        <taxon>Eukaryota</taxon>
        <taxon>Sar</taxon>
        <taxon>Alveolata</taxon>
        <taxon>Perkinsozoa</taxon>
        <taxon>Perkinsea</taxon>
        <taxon>Perkinsida</taxon>
        <taxon>Perkinsidae</taxon>
        <taxon>Perkinsus</taxon>
    </lineage>
</organism>
<dbReference type="AlphaFoldDB" id="A0A7J6KHU7"/>
<dbReference type="Proteomes" id="UP000591131">
    <property type="component" value="Unassembled WGS sequence"/>
</dbReference>
<feature type="non-terminal residue" evidence="1">
    <location>
        <position position="1"/>
    </location>
</feature>
<keyword evidence="2" id="KW-1185">Reference proteome</keyword>
<name>A0A7J6KHU7_PERCH</name>
<evidence type="ECO:0000313" key="2">
    <source>
        <dbReference type="Proteomes" id="UP000591131"/>
    </source>
</evidence>
<sequence>DIKQHTKATLNDYFDYWRLKQERLLERYALERSGNYVPKIYDIVFTTKTGDVQVGGHLETSWSGPSTITKLRGSAVVEVSPGIILPDIGGVYNNVEKTEVYVPIGYGEAEAFPLRNVHYASGLHDVIHKYYAKGTRVFVDSDGSIKSIGIDSTKDLDLL</sequence>
<accession>A0A7J6KHU7</accession>
<feature type="non-terminal residue" evidence="1">
    <location>
        <position position="159"/>
    </location>
</feature>
<protein>
    <submittedName>
        <fullName evidence="1">Uncharacterized protein</fullName>
    </submittedName>
</protein>
<reference evidence="1 2" key="1">
    <citation type="submission" date="2020-04" db="EMBL/GenBank/DDBJ databases">
        <title>Perkinsus chesapeaki whole genome sequence.</title>
        <authorList>
            <person name="Bogema D.R."/>
        </authorList>
    </citation>
    <scope>NUCLEOTIDE SEQUENCE [LARGE SCALE GENOMIC DNA]</scope>
    <source>
        <strain evidence="1">ATCC PRA-425</strain>
    </source>
</reference>
<comment type="caution">
    <text evidence="1">The sequence shown here is derived from an EMBL/GenBank/DDBJ whole genome shotgun (WGS) entry which is preliminary data.</text>
</comment>
<dbReference type="EMBL" id="JAAPAO010003189">
    <property type="protein sequence ID" value="KAF4646697.1"/>
    <property type="molecule type" value="Genomic_DNA"/>
</dbReference>
<evidence type="ECO:0000313" key="1">
    <source>
        <dbReference type="EMBL" id="KAF4646697.1"/>
    </source>
</evidence>
<gene>
    <name evidence="1" type="ORF">FOL47_005764</name>
</gene>
<dbReference type="OrthoDB" id="10438448at2759"/>
<proteinExistence type="predicted"/>